<evidence type="ECO:0000256" key="1">
    <source>
        <dbReference type="SAM" id="MobiDB-lite"/>
    </source>
</evidence>
<feature type="region of interest" description="Disordered" evidence="1">
    <location>
        <begin position="30"/>
        <end position="57"/>
    </location>
</feature>
<evidence type="ECO:0000313" key="3">
    <source>
        <dbReference type="Proteomes" id="UP000704712"/>
    </source>
</evidence>
<evidence type="ECO:0000313" key="2">
    <source>
        <dbReference type="EMBL" id="KAF4145579.1"/>
    </source>
</evidence>
<dbReference type="AlphaFoldDB" id="A0A8S9V2Z4"/>
<protein>
    <submittedName>
        <fullName evidence="2">Uncharacterized protein</fullName>
    </submittedName>
</protein>
<comment type="caution">
    <text evidence="2">The sequence shown here is derived from an EMBL/GenBank/DDBJ whole genome shotgun (WGS) entry which is preliminary data.</text>
</comment>
<organism evidence="2 3">
    <name type="scientific">Phytophthora infestans</name>
    <name type="common">Potato late blight agent</name>
    <name type="synonym">Botrytis infestans</name>
    <dbReference type="NCBI Taxonomy" id="4787"/>
    <lineage>
        <taxon>Eukaryota</taxon>
        <taxon>Sar</taxon>
        <taxon>Stramenopiles</taxon>
        <taxon>Oomycota</taxon>
        <taxon>Peronosporomycetes</taxon>
        <taxon>Peronosporales</taxon>
        <taxon>Peronosporaceae</taxon>
        <taxon>Phytophthora</taxon>
    </lineage>
</organism>
<accession>A0A8S9V2Z4</accession>
<reference evidence="2" key="1">
    <citation type="submission" date="2020-03" db="EMBL/GenBank/DDBJ databases">
        <title>Hybrid Assembly of Korean Phytophthora infestans isolates.</title>
        <authorList>
            <person name="Prokchorchik M."/>
            <person name="Lee Y."/>
            <person name="Seo J."/>
            <person name="Cho J.-H."/>
            <person name="Park Y.-E."/>
            <person name="Jang D.-C."/>
            <person name="Im J.-S."/>
            <person name="Choi J.-G."/>
            <person name="Park H.-J."/>
            <person name="Lee G.-B."/>
            <person name="Lee Y.-G."/>
            <person name="Hong S.-Y."/>
            <person name="Cho K."/>
            <person name="Sohn K.H."/>
        </authorList>
    </citation>
    <scope>NUCLEOTIDE SEQUENCE</scope>
    <source>
        <strain evidence="2">KR_2_A2</strain>
    </source>
</reference>
<sequence length="220" mass="24778">MRFRFGNGEEQFFVADILSLFEVENEESCATSSYDNSSTDSGSMSIRVDDSRAGGPRSRMRLRSKIERMRREIQTLGVELADLQPPGTTGGRGLYVAATAARLERRADTSRWKSIAMKNRQRRERAEHDNKVLKRMIAAQNMLAKSILEGRFRISSKLRSTFSVLSSAYLLALLRHLHGTEDAIALENARLAANLAGQRVKEVKEIRGKELLIECFGLNE</sequence>
<dbReference type="Proteomes" id="UP000704712">
    <property type="component" value="Unassembled WGS sequence"/>
</dbReference>
<gene>
    <name evidence="2" type="ORF">GN958_ATG05226</name>
</gene>
<name>A0A8S9V2Z4_PHYIN</name>
<feature type="compositionally biased region" description="Low complexity" evidence="1">
    <location>
        <begin position="31"/>
        <end position="45"/>
    </location>
</feature>
<dbReference type="EMBL" id="JAACNO010000720">
    <property type="protein sequence ID" value="KAF4145579.1"/>
    <property type="molecule type" value="Genomic_DNA"/>
</dbReference>
<proteinExistence type="predicted"/>